<evidence type="ECO:0000259" key="2">
    <source>
        <dbReference type="Pfam" id="PF13701"/>
    </source>
</evidence>
<dbReference type="Proteomes" id="UP000319004">
    <property type="component" value="Chromosome"/>
</dbReference>
<proteinExistence type="predicted"/>
<gene>
    <name evidence="3" type="ORF">Enr13x_03770</name>
    <name evidence="4" type="ORF">Enr13x_22150</name>
    <name evidence="5" type="ORF">Enr13x_50990</name>
    <name evidence="6" type="ORF">Enr13x_58010</name>
    <name evidence="7" type="ORF">Enr13x_63090</name>
    <name evidence="8" type="ORF">Enr13x_66620</name>
</gene>
<evidence type="ECO:0000313" key="8">
    <source>
        <dbReference type="EMBL" id="QDV46753.1"/>
    </source>
</evidence>
<protein>
    <submittedName>
        <fullName evidence="4">Transposase DDE domain protein</fullName>
    </submittedName>
</protein>
<reference evidence="4 9" key="1">
    <citation type="submission" date="2019-03" db="EMBL/GenBank/DDBJ databases">
        <title>Deep-cultivation of Planctomycetes and their phenomic and genomic characterization uncovers novel biology.</title>
        <authorList>
            <person name="Wiegand S."/>
            <person name="Jogler M."/>
            <person name="Boedeker C."/>
            <person name="Pinto D."/>
            <person name="Vollmers J."/>
            <person name="Rivas-Marin E."/>
            <person name="Kohn T."/>
            <person name="Peeters S.H."/>
            <person name="Heuer A."/>
            <person name="Rast P."/>
            <person name="Oberbeckmann S."/>
            <person name="Bunk B."/>
            <person name="Jeske O."/>
            <person name="Meyerdierks A."/>
            <person name="Storesund J.E."/>
            <person name="Kallscheuer N."/>
            <person name="Luecker S."/>
            <person name="Lage O.M."/>
            <person name="Pohl T."/>
            <person name="Merkel B.J."/>
            <person name="Hornburger P."/>
            <person name="Mueller R.-W."/>
            <person name="Bruemmer F."/>
            <person name="Labrenz M."/>
            <person name="Spormann A.M."/>
            <person name="Op den Camp H."/>
            <person name="Overmann J."/>
            <person name="Amann R."/>
            <person name="Jetten M.S.M."/>
            <person name="Mascher T."/>
            <person name="Medema M.H."/>
            <person name="Devos D.P."/>
            <person name="Kaster A.-K."/>
            <person name="Ovreas L."/>
            <person name="Rohde M."/>
            <person name="Galperin M.Y."/>
            <person name="Jogler C."/>
        </authorList>
    </citation>
    <scope>NUCLEOTIDE SEQUENCE [LARGE SCALE GENOMIC DNA]</scope>
    <source>
        <strain evidence="4 9">Enr13</strain>
    </source>
</reference>
<feature type="region of interest" description="Disordered" evidence="1">
    <location>
        <begin position="106"/>
        <end position="126"/>
    </location>
</feature>
<dbReference type="InterPro" id="IPR047960">
    <property type="entry name" value="Transpos_IS1380"/>
</dbReference>
<dbReference type="KEGG" id="snep:Enr13x_22150"/>
<dbReference type="EMBL" id="CP037423">
    <property type="protein sequence ID" value="QDV46753.1"/>
    <property type="molecule type" value="Genomic_DNA"/>
</dbReference>
<accession>A0A518HNG4</accession>
<dbReference type="EMBL" id="CP037423">
    <property type="protein sequence ID" value="QDV46400.1"/>
    <property type="molecule type" value="Genomic_DNA"/>
</dbReference>
<dbReference type="Pfam" id="PF13701">
    <property type="entry name" value="DDE_Tnp_1_4"/>
    <property type="match status" value="2"/>
</dbReference>
<dbReference type="EMBL" id="CP037423">
    <property type="protein sequence ID" value="QDV45898.1"/>
    <property type="molecule type" value="Genomic_DNA"/>
</dbReference>
<dbReference type="EMBL" id="CP037423">
    <property type="protein sequence ID" value="QDV42370.1"/>
    <property type="molecule type" value="Genomic_DNA"/>
</dbReference>
<dbReference type="InterPro" id="IPR025668">
    <property type="entry name" value="Tnp_DDE_dom"/>
</dbReference>
<feature type="domain" description="Transposase DDE" evidence="2">
    <location>
        <begin position="367"/>
        <end position="483"/>
    </location>
</feature>
<dbReference type="AlphaFoldDB" id="A0A518HNG4"/>
<dbReference type="KEGG" id="snep:Enr13x_66620"/>
<dbReference type="KEGG" id="snep:Enr13x_63090"/>
<dbReference type="EMBL" id="CP037423">
    <property type="protein sequence ID" value="QDV45224.1"/>
    <property type="molecule type" value="Genomic_DNA"/>
</dbReference>
<keyword evidence="9" id="KW-1185">Reference proteome</keyword>
<evidence type="ECO:0000313" key="5">
    <source>
        <dbReference type="EMBL" id="QDV45224.1"/>
    </source>
</evidence>
<dbReference type="KEGG" id="snep:Enr13x_50990"/>
<sequence length="485" mass="56045">MTKRNRKRPALKRLRRQAVEVDFNGGSLTSDGGLVLLREVDKKLNLIERIDQAIDDPRDPFHTKHSQAEILISRIFAIAAGYEDANDQQHLRNDAAFQVAAGRTPRINAGADDDEDPTLASPSTHSRFENRIGKKELFELSKILVDIFLDSFDTPPGEITLDLDATDDKVHGEQERRAFNAYYDSYCFQPLYVFCGDQLLVSYLRAANLGDAHHARGITKLLVARIRKRWPQVKITLRGDGGFAIERLMRWCDKNDVHYIFGLPKNKVLVKEIACEMTRARILRSHRGGKQACFKWFRYRTGRTWDRHRWVVGKAEYTGKGPNPRFVVTNRFSSDGIVDTTYHRPMVNGKRQPLQVKTPGTWCSVAFDPEKFYREHYCMRGEMENRIKEQQLCLFADRTSCTRFIANQFRVMLSSFAYVLLDGVRRLGLSGTKHSRLRVDTIRLRLLKIAARVRVTCRRVIFHLCSHCPWEPLFNQVLTRLCRSD</sequence>
<evidence type="ECO:0000313" key="4">
    <source>
        <dbReference type="EMBL" id="QDV42370.1"/>
    </source>
</evidence>
<organism evidence="4 9">
    <name type="scientific">Stieleria neptunia</name>
    <dbReference type="NCBI Taxonomy" id="2527979"/>
    <lineage>
        <taxon>Bacteria</taxon>
        <taxon>Pseudomonadati</taxon>
        <taxon>Planctomycetota</taxon>
        <taxon>Planctomycetia</taxon>
        <taxon>Pirellulales</taxon>
        <taxon>Pirellulaceae</taxon>
        <taxon>Stieleria</taxon>
    </lineage>
</organism>
<evidence type="ECO:0000313" key="7">
    <source>
        <dbReference type="EMBL" id="QDV46400.1"/>
    </source>
</evidence>
<evidence type="ECO:0000313" key="9">
    <source>
        <dbReference type="Proteomes" id="UP000319004"/>
    </source>
</evidence>
<dbReference type="RefSeq" id="WP_145384429.1">
    <property type="nucleotide sequence ID" value="NZ_CP037423.1"/>
</dbReference>
<dbReference type="EMBL" id="CP037423">
    <property type="protein sequence ID" value="QDV40571.1"/>
    <property type="molecule type" value="Genomic_DNA"/>
</dbReference>
<dbReference type="OrthoDB" id="232723at2"/>
<evidence type="ECO:0000256" key="1">
    <source>
        <dbReference type="SAM" id="MobiDB-lite"/>
    </source>
</evidence>
<evidence type="ECO:0000313" key="3">
    <source>
        <dbReference type="EMBL" id="QDV40571.1"/>
    </source>
</evidence>
<dbReference type="KEGG" id="snep:Enr13x_03770"/>
<dbReference type="KEGG" id="snep:Enr13x_58010"/>
<dbReference type="NCBIfam" id="NF033539">
    <property type="entry name" value="transpos_IS1380"/>
    <property type="match status" value="1"/>
</dbReference>
<evidence type="ECO:0000313" key="6">
    <source>
        <dbReference type="EMBL" id="QDV45898.1"/>
    </source>
</evidence>
<name>A0A518HNG4_9BACT</name>
<feature type="domain" description="Transposase DDE" evidence="2">
    <location>
        <begin position="14"/>
        <end position="343"/>
    </location>
</feature>